<accession>A0AA38IGZ2</accession>
<feature type="compositionally biased region" description="Polar residues" evidence="1">
    <location>
        <begin position="73"/>
        <end position="85"/>
    </location>
</feature>
<proteinExistence type="predicted"/>
<comment type="caution">
    <text evidence="2">The sequence shown here is derived from an EMBL/GenBank/DDBJ whole genome shotgun (WGS) entry which is preliminary data.</text>
</comment>
<sequence length="85" mass="9691">MSRGQKYRRGLKLAAKQDPVENVFKTYLSKDAKISTRLTAQKERKNLVVRTMRNQEHPMAQRGLLGFPMERINTGNAKTTAKGTE</sequence>
<evidence type="ECO:0000313" key="2">
    <source>
        <dbReference type="EMBL" id="KAJ3653966.1"/>
    </source>
</evidence>
<organism evidence="2 3">
    <name type="scientific">Zophobas morio</name>
    <dbReference type="NCBI Taxonomy" id="2755281"/>
    <lineage>
        <taxon>Eukaryota</taxon>
        <taxon>Metazoa</taxon>
        <taxon>Ecdysozoa</taxon>
        <taxon>Arthropoda</taxon>
        <taxon>Hexapoda</taxon>
        <taxon>Insecta</taxon>
        <taxon>Pterygota</taxon>
        <taxon>Neoptera</taxon>
        <taxon>Endopterygota</taxon>
        <taxon>Coleoptera</taxon>
        <taxon>Polyphaga</taxon>
        <taxon>Cucujiformia</taxon>
        <taxon>Tenebrionidae</taxon>
        <taxon>Zophobas</taxon>
    </lineage>
</organism>
<name>A0AA38IGZ2_9CUCU</name>
<evidence type="ECO:0000313" key="3">
    <source>
        <dbReference type="Proteomes" id="UP001168821"/>
    </source>
</evidence>
<evidence type="ECO:0000256" key="1">
    <source>
        <dbReference type="SAM" id="MobiDB-lite"/>
    </source>
</evidence>
<protein>
    <submittedName>
        <fullName evidence="2">Uncharacterized protein</fullName>
    </submittedName>
</protein>
<feature type="region of interest" description="Disordered" evidence="1">
    <location>
        <begin position="54"/>
        <end position="85"/>
    </location>
</feature>
<dbReference type="Proteomes" id="UP001168821">
    <property type="component" value="Unassembled WGS sequence"/>
</dbReference>
<gene>
    <name evidence="2" type="ORF">Zmor_013185</name>
</gene>
<reference evidence="2" key="1">
    <citation type="journal article" date="2023" name="G3 (Bethesda)">
        <title>Whole genome assemblies of Zophobas morio and Tenebrio molitor.</title>
        <authorList>
            <person name="Kaur S."/>
            <person name="Stinson S.A."/>
            <person name="diCenzo G.C."/>
        </authorList>
    </citation>
    <scope>NUCLEOTIDE SEQUENCE</scope>
    <source>
        <strain evidence="2">QUZm001</strain>
    </source>
</reference>
<dbReference type="EMBL" id="JALNTZ010000004">
    <property type="protein sequence ID" value="KAJ3653966.1"/>
    <property type="molecule type" value="Genomic_DNA"/>
</dbReference>
<dbReference type="AlphaFoldDB" id="A0AA38IGZ2"/>
<keyword evidence="3" id="KW-1185">Reference proteome</keyword>